<evidence type="ECO:0000313" key="5">
    <source>
        <dbReference type="Proteomes" id="UP001152622"/>
    </source>
</evidence>
<comment type="caution">
    <text evidence="4">The sequence shown here is derived from an EMBL/GenBank/DDBJ whole genome shotgun (WGS) entry which is preliminary data.</text>
</comment>
<feature type="domain" description="HD/PDEase" evidence="3">
    <location>
        <begin position="53"/>
        <end position="301"/>
    </location>
</feature>
<dbReference type="GO" id="GO:0008832">
    <property type="term" value="F:dGTPase activity"/>
    <property type="evidence" value="ECO:0007669"/>
    <property type="project" value="TreeGrafter"/>
</dbReference>
<dbReference type="InterPro" id="IPR003607">
    <property type="entry name" value="HD/PDEase_dom"/>
</dbReference>
<accession>A0A9Q1FM57</accession>
<gene>
    <name evidence="4" type="ORF">SKAU_G00178430</name>
</gene>
<keyword evidence="5" id="KW-1185">Reference proteome</keyword>
<dbReference type="SMART" id="SM00471">
    <property type="entry name" value="HDc"/>
    <property type="match status" value="1"/>
</dbReference>
<evidence type="ECO:0000313" key="4">
    <source>
        <dbReference type="EMBL" id="KAJ8361318.1"/>
    </source>
</evidence>
<evidence type="ECO:0000256" key="1">
    <source>
        <dbReference type="ARBA" id="ARBA00005776"/>
    </source>
</evidence>
<feature type="compositionally biased region" description="Acidic residues" evidence="2">
    <location>
        <begin position="128"/>
        <end position="148"/>
    </location>
</feature>
<evidence type="ECO:0000259" key="3">
    <source>
        <dbReference type="SMART" id="SM00471"/>
    </source>
</evidence>
<dbReference type="PANTHER" id="PTHR11373">
    <property type="entry name" value="DEOXYNUCLEOSIDE TRIPHOSPHATE TRIPHOSPHOHYDROLASE"/>
    <property type="match status" value="1"/>
</dbReference>
<dbReference type="GO" id="GO:0006203">
    <property type="term" value="P:dGTP catabolic process"/>
    <property type="evidence" value="ECO:0007669"/>
    <property type="project" value="TreeGrafter"/>
</dbReference>
<protein>
    <recommendedName>
        <fullName evidence="3">HD/PDEase domain-containing protein</fullName>
    </recommendedName>
</protein>
<feature type="region of interest" description="Disordered" evidence="2">
    <location>
        <begin position="100"/>
        <end position="148"/>
    </location>
</feature>
<dbReference type="Gene3D" id="3.30.70.2760">
    <property type="match status" value="1"/>
</dbReference>
<dbReference type="OrthoDB" id="9991235at2759"/>
<dbReference type="Gene3D" id="1.10.3210.10">
    <property type="entry name" value="Hypothetical protein af1432"/>
    <property type="match status" value="1"/>
</dbReference>
<dbReference type="CDD" id="cd00077">
    <property type="entry name" value="HDc"/>
    <property type="match status" value="1"/>
</dbReference>
<comment type="similarity">
    <text evidence="1">Belongs to the SAMHD1 family.</text>
</comment>
<evidence type="ECO:0000256" key="2">
    <source>
        <dbReference type="SAM" id="MobiDB-lite"/>
    </source>
</evidence>
<organism evidence="4 5">
    <name type="scientific">Synaphobranchus kaupii</name>
    <name type="common">Kaup's arrowtooth eel</name>
    <dbReference type="NCBI Taxonomy" id="118154"/>
    <lineage>
        <taxon>Eukaryota</taxon>
        <taxon>Metazoa</taxon>
        <taxon>Chordata</taxon>
        <taxon>Craniata</taxon>
        <taxon>Vertebrata</taxon>
        <taxon>Euteleostomi</taxon>
        <taxon>Actinopterygii</taxon>
        <taxon>Neopterygii</taxon>
        <taxon>Teleostei</taxon>
        <taxon>Anguilliformes</taxon>
        <taxon>Synaphobranchidae</taxon>
        <taxon>Synaphobranchus</taxon>
    </lineage>
</organism>
<dbReference type="GO" id="GO:0005634">
    <property type="term" value="C:nucleus"/>
    <property type="evidence" value="ECO:0007669"/>
    <property type="project" value="TreeGrafter"/>
</dbReference>
<dbReference type="AlphaFoldDB" id="A0A9Q1FM57"/>
<name>A0A9Q1FM57_SYNKA</name>
<sequence length="541" mass="62946">MAANTQINKIFNDPIHGSIELHPHLVSIIDTPEFQRLRYIKQMGSVYFVYPGACHNRFEHSIGVAYLAGELVQALNKQYHVHQDANLKKLLSDLKKEKSKQSLLSSEVPGPSQEPRSTPAADSKESNPQEEEEEEEEEEDSQDDEEELITEEERLCVQIAALCHDLGHGPFSHLTDTLFIPRVLEEKEKEGTEQEDKRKKLENWTHEKQSQAMLDEMIKNLEAKTRKKKEDKEAIKFIKEHLDFIKELIDPPDHHFKEGTDPPKKPTHYKSFLYEIVSNKRNGIDVDKMDYFARDCYHLGIASNFNFRRFCKFARVCLCDEEMQICMRDKEVGNMYGLHDTRNNIQEKACQHRVSSIIDTMIVDAFIKADGVLKISDSLLDVTKHTKLTDGIYQKILHLDVKEELDARDKENLIEAQKILQRIERRELYKCVCEIYLQKPIAQKQKKALEKELGEHIETKILERTYGMKGVNPIEQINFYTKSKPNEAGKLKRRNVSQLLPNVFHENVLHVYCKKPMLEEEEIGSLAKKAKQWCKKKGYKE</sequence>
<dbReference type="InterPro" id="IPR050135">
    <property type="entry name" value="dGTPase-like"/>
</dbReference>
<dbReference type="SUPFAM" id="SSF109604">
    <property type="entry name" value="HD-domain/PDEase-like"/>
    <property type="match status" value="1"/>
</dbReference>
<proteinExistence type="inferred from homology"/>
<dbReference type="EMBL" id="JAINUF010000005">
    <property type="protein sequence ID" value="KAJ8361318.1"/>
    <property type="molecule type" value="Genomic_DNA"/>
</dbReference>
<dbReference type="PANTHER" id="PTHR11373:SF4">
    <property type="entry name" value="DEOXYNUCLEOSIDE TRIPHOSPHATE TRIPHOSPHOHYDROLASE SAMHD1"/>
    <property type="match status" value="1"/>
</dbReference>
<dbReference type="Proteomes" id="UP001152622">
    <property type="component" value="Chromosome 5"/>
</dbReference>
<reference evidence="4" key="1">
    <citation type="journal article" date="2023" name="Science">
        <title>Genome structures resolve the early diversification of teleost fishes.</title>
        <authorList>
            <person name="Parey E."/>
            <person name="Louis A."/>
            <person name="Montfort J."/>
            <person name="Bouchez O."/>
            <person name="Roques C."/>
            <person name="Iampietro C."/>
            <person name="Lluch J."/>
            <person name="Castinel A."/>
            <person name="Donnadieu C."/>
            <person name="Desvignes T."/>
            <person name="Floi Bucao C."/>
            <person name="Jouanno E."/>
            <person name="Wen M."/>
            <person name="Mejri S."/>
            <person name="Dirks R."/>
            <person name="Jansen H."/>
            <person name="Henkel C."/>
            <person name="Chen W.J."/>
            <person name="Zahm M."/>
            <person name="Cabau C."/>
            <person name="Klopp C."/>
            <person name="Thompson A.W."/>
            <person name="Robinson-Rechavi M."/>
            <person name="Braasch I."/>
            <person name="Lecointre G."/>
            <person name="Bobe J."/>
            <person name="Postlethwait J.H."/>
            <person name="Berthelot C."/>
            <person name="Roest Crollius H."/>
            <person name="Guiguen Y."/>
        </authorList>
    </citation>
    <scope>NUCLEOTIDE SEQUENCE</scope>
    <source>
        <strain evidence="4">WJC10195</strain>
    </source>
</reference>